<keyword evidence="2" id="KW-1185">Reference proteome</keyword>
<name>A0A2L2XHW1_9FIRM</name>
<evidence type="ECO:0000313" key="2">
    <source>
        <dbReference type="Proteomes" id="UP000239549"/>
    </source>
</evidence>
<sequence>MQNFPASEGISKILSKKQKSHKQLFIRRAAVLAVVYKKVKLNNTNRRVECLKGA</sequence>
<dbReference type="Proteomes" id="UP000239549">
    <property type="component" value="Unassembled WGS sequence"/>
</dbReference>
<comment type="caution">
    <text evidence="1">The sequence shown here is derived from an EMBL/GenBank/DDBJ whole genome shotgun (WGS) entry which is preliminary data.</text>
</comment>
<proteinExistence type="predicted"/>
<gene>
    <name evidence="1" type="ORF">DCCM_2573</name>
</gene>
<reference evidence="2" key="1">
    <citation type="submission" date="2018-02" db="EMBL/GenBank/DDBJ databases">
        <title>Genome sequence of Desulfocucumis palustris strain NAW-5.</title>
        <authorList>
            <person name="Watanabe M."/>
            <person name="Kojima H."/>
            <person name="Fukui M."/>
        </authorList>
    </citation>
    <scope>NUCLEOTIDE SEQUENCE [LARGE SCALE GENOMIC DNA]</scope>
    <source>
        <strain evidence="2">NAW-5</strain>
    </source>
</reference>
<dbReference type="EMBL" id="BFAV01000102">
    <property type="protein sequence ID" value="GBF33471.1"/>
    <property type="molecule type" value="Genomic_DNA"/>
</dbReference>
<accession>A0A2L2XHW1</accession>
<protein>
    <submittedName>
        <fullName evidence="1">Uncharacterized protein</fullName>
    </submittedName>
</protein>
<organism evidence="1 2">
    <name type="scientific">Desulfocucumis palustris</name>
    <dbReference type="NCBI Taxonomy" id="1898651"/>
    <lineage>
        <taxon>Bacteria</taxon>
        <taxon>Bacillati</taxon>
        <taxon>Bacillota</taxon>
        <taxon>Clostridia</taxon>
        <taxon>Eubacteriales</taxon>
        <taxon>Desulfocucumaceae</taxon>
        <taxon>Desulfocucumis</taxon>
    </lineage>
</organism>
<evidence type="ECO:0000313" key="1">
    <source>
        <dbReference type="EMBL" id="GBF33471.1"/>
    </source>
</evidence>
<dbReference type="AlphaFoldDB" id="A0A2L2XHW1"/>